<dbReference type="PANTHER" id="PTHR31609:SF1">
    <property type="entry name" value="CARBOHYDRATE DEACETYLASE"/>
    <property type="match status" value="1"/>
</dbReference>
<dbReference type="InterPro" id="IPR011330">
    <property type="entry name" value="Glyco_hydro/deAcase_b/a-brl"/>
</dbReference>
<proteinExistence type="predicted"/>
<reference evidence="6" key="2">
    <citation type="submission" date="2020-09" db="EMBL/GenBank/DDBJ databases">
        <authorList>
            <person name="Sun Q."/>
            <person name="Sedlacek I."/>
        </authorList>
    </citation>
    <scope>NUCLEOTIDE SEQUENCE</scope>
    <source>
        <strain evidence="6">CCM 8433</strain>
    </source>
</reference>
<evidence type="ECO:0000256" key="1">
    <source>
        <dbReference type="ARBA" id="ARBA00001946"/>
    </source>
</evidence>
<dbReference type="PANTHER" id="PTHR31609">
    <property type="entry name" value="YDJC DEACETYLASE FAMILY MEMBER"/>
    <property type="match status" value="1"/>
</dbReference>
<dbReference type="GO" id="GO:0046872">
    <property type="term" value="F:metal ion binding"/>
    <property type="evidence" value="ECO:0007669"/>
    <property type="project" value="UniProtKB-KW"/>
</dbReference>
<evidence type="ECO:0000313" key="7">
    <source>
        <dbReference type="Proteomes" id="UP000622610"/>
    </source>
</evidence>
<evidence type="ECO:0000256" key="3">
    <source>
        <dbReference type="ARBA" id="ARBA00022801"/>
    </source>
</evidence>
<accession>A0A917N4Z1</accession>
<dbReference type="CDD" id="cd10803">
    <property type="entry name" value="YdjC_EF3048_like"/>
    <property type="match status" value="1"/>
</dbReference>
<dbReference type="GO" id="GO:0016811">
    <property type="term" value="F:hydrolase activity, acting on carbon-nitrogen (but not peptide) bonds, in linear amides"/>
    <property type="evidence" value="ECO:0007669"/>
    <property type="project" value="InterPro"/>
</dbReference>
<keyword evidence="2" id="KW-0479">Metal-binding</keyword>
<name>A0A917N4Z1_9ENTE</name>
<organism evidence="6 7">
    <name type="scientific">Enterococcus alcedinis</name>
    <dbReference type="NCBI Taxonomy" id="1274384"/>
    <lineage>
        <taxon>Bacteria</taxon>
        <taxon>Bacillati</taxon>
        <taxon>Bacillota</taxon>
        <taxon>Bacilli</taxon>
        <taxon>Lactobacillales</taxon>
        <taxon>Enterococcaceae</taxon>
        <taxon>Enterococcus</taxon>
    </lineage>
</organism>
<dbReference type="Gene3D" id="3.20.20.370">
    <property type="entry name" value="Glycoside hydrolase/deacetylase"/>
    <property type="match status" value="1"/>
</dbReference>
<dbReference type="GO" id="GO:0000272">
    <property type="term" value="P:polysaccharide catabolic process"/>
    <property type="evidence" value="ECO:0007669"/>
    <property type="project" value="InterPro"/>
</dbReference>
<dbReference type="InterPro" id="IPR006879">
    <property type="entry name" value="YdjC-like"/>
</dbReference>
<dbReference type="RefSeq" id="WP_188368028.1">
    <property type="nucleotide sequence ID" value="NZ_BMDT01000008.1"/>
</dbReference>
<keyword evidence="5" id="KW-0119">Carbohydrate metabolism</keyword>
<dbReference type="InterPro" id="IPR022948">
    <property type="entry name" value="COD_ChbG_bac"/>
</dbReference>
<dbReference type="EMBL" id="BMDT01000008">
    <property type="protein sequence ID" value="GGI66198.1"/>
    <property type="molecule type" value="Genomic_DNA"/>
</dbReference>
<evidence type="ECO:0000256" key="2">
    <source>
        <dbReference type="ARBA" id="ARBA00022723"/>
    </source>
</evidence>
<evidence type="ECO:0000256" key="5">
    <source>
        <dbReference type="ARBA" id="ARBA00023277"/>
    </source>
</evidence>
<sequence length="277" mass="31601">MKSLIINADDFGYSAGVNAGIIQSHKNGILTSTTLMANMPGTLDAIQQAKNYPNLGVGAHLVLTTGKSLISHDTNLVDPLGNFHRLSEYPRVRTSFSDEDIFDEWCAQIDFLIDHGVPLTHFDSHHHVHFFPENHDITRRISEKYQLVFRNSYGTEDFSPHDFKQVNDLLLDMMNTPVIRDMSQSYELLKESCFEELAATFSKGMSADVLEMMVHPAFVDEHLYNNSSFNLQRIREIEILTDPLTQQLITDLGFRLTRYDNALETTQEFETILRGNK</sequence>
<dbReference type="Pfam" id="PF04794">
    <property type="entry name" value="YdjC"/>
    <property type="match status" value="1"/>
</dbReference>
<evidence type="ECO:0000256" key="4">
    <source>
        <dbReference type="ARBA" id="ARBA00022842"/>
    </source>
</evidence>
<dbReference type="SUPFAM" id="SSF88713">
    <property type="entry name" value="Glycoside hydrolase/deacetylase"/>
    <property type="match status" value="1"/>
</dbReference>
<keyword evidence="4" id="KW-0460">Magnesium</keyword>
<comment type="cofactor">
    <cofactor evidence="1">
        <name>Mg(2+)</name>
        <dbReference type="ChEBI" id="CHEBI:18420"/>
    </cofactor>
</comment>
<gene>
    <name evidence="6" type="ORF">GCM10011482_18520</name>
</gene>
<keyword evidence="3" id="KW-0378">Hydrolase</keyword>
<evidence type="ECO:0000313" key="6">
    <source>
        <dbReference type="EMBL" id="GGI66198.1"/>
    </source>
</evidence>
<dbReference type="Proteomes" id="UP000622610">
    <property type="component" value="Unassembled WGS sequence"/>
</dbReference>
<dbReference type="AlphaFoldDB" id="A0A917N4Z1"/>
<comment type="caution">
    <text evidence="6">The sequence shown here is derived from an EMBL/GenBank/DDBJ whole genome shotgun (WGS) entry which is preliminary data.</text>
</comment>
<dbReference type="GO" id="GO:0019213">
    <property type="term" value="F:deacetylase activity"/>
    <property type="evidence" value="ECO:0007669"/>
    <property type="project" value="TreeGrafter"/>
</dbReference>
<protein>
    <submittedName>
        <fullName evidence="6">Carbohydrate deacetylase</fullName>
    </submittedName>
</protein>
<reference evidence="6" key="1">
    <citation type="journal article" date="2014" name="Int. J. Syst. Evol. Microbiol.">
        <title>Complete genome sequence of Corynebacterium casei LMG S-19264T (=DSM 44701T), isolated from a smear-ripened cheese.</title>
        <authorList>
            <consortium name="US DOE Joint Genome Institute (JGI-PGF)"/>
            <person name="Walter F."/>
            <person name="Albersmeier A."/>
            <person name="Kalinowski J."/>
            <person name="Ruckert C."/>
        </authorList>
    </citation>
    <scope>NUCLEOTIDE SEQUENCE</scope>
    <source>
        <strain evidence="6">CCM 8433</strain>
    </source>
</reference>
<keyword evidence="7" id="KW-1185">Reference proteome</keyword>